<comment type="similarity">
    <text evidence="5">Belongs to the SAT4 family.</text>
</comment>
<keyword evidence="4 7" id="KW-0472">Membrane</keyword>
<proteinExistence type="inferred from homology"/>
<evidence type="ECO:0000256" key="2">
    <source>
        <dbReference type="ARBA" id="ARBA00022692"/>
    </source>
</evidence>
<feature type="compositionally biased region" description="Basic and acidic residues" evidence="6">
    <location>
        <begin position="334"/>
        <end position="343"/>
    </location>
</feature>
<evidence type="ECO:0000256" key="1">
    <source>
        <dbReference type="ARBA" id="ARBA00004141"/>
    </source>
</evidence>
<dbReference type="InterPro" id="IPR052337">
    <property type="entry name" value="SAT4-like"/>
</dbReference>
<evidence type="ECO:0000313" key="9">
    <source>
        <dbReference type="EMBL" id="KAK7715708.1"/>
    </source>
</evidence>
<comment type="caution">
    <text evidence="9">The sequence shown here is derived from an EMBL/GenBank/DDBJ whole genome shotgun (WGS) entry which is preliminary data.</text>
</comment>
<feature type="transmembrane region" description="Helical" evidence="7">
    <location>
        <begin position="12"/>
        <end position="33"/>
    </location>
</feature>
<evidence type="ECO:0000259" key="8">
    <source>
        <dbReference type="Pfam" id="PF20684"/>
    </source>
</evidence>
<dbReference type="EMBL" id="JAKNSF020000105">
    <property type="protein sequence ID" value="KAK7715708.1"/>
    <property type="molecule type" value="Genomic_DNA"/>
</dbReference>
<gene>
    <name evidence="9" type="ORF">SLS63_011295</name>
</gene>
<comment type="subcellular location">
    <subcellularLocation>
        <location evidence="1">Membrane</location>
        <topology evidence="1">Multi-pass membrane protein</topology>
    </subcellularLocation>
</comment>
<feature type="domain" description="Rhodopsin" evidence="8">
    <location>
        <begin position="29"/>
        <end position="269"/>
    </location>
</feature>
<feature type="transmembrane region" description="Helical" evidence="7">
    <location>
        <begin position="202"/>
        <end position="226"/>
    </location>
</feature>
<dbReference type="Proteomes" id="UP001430848">
    <property type="component" value="Unassembled WGS sequence"/>
</dbReference>
<dbReference type="PANTHER" id="PTHR33048:SF129">
    <property type="entry name" value="INTEGRAL MEMBRANE PROTEIN-RELATED"/>
    <property type="match status" value="1"/>
</dbReference>
<keyword evidence="2 7" id="KW-0812">Transmembrane</keyword>
<dbReference type="PANTHER" id="PTHR33048">
    <property type="entry name" value="PTH11-LIKE INTEGRAL MEMBRANE PROTEIN (AFU_ORTHOLOGUE AFUA_5G11245)"/>
    <property type="match status" value="1"/>
</dbReference>
<evidence type="ECO:0000313" key="10">
    <source>
        <dbReference type="Proteomes" id="UP001430848"/>
    </source>
</evidence>
<evidence type="ECO:0000256" key="5">
    <source>
        <dbReference type="ARBA" id="ARBA00038359"/>
    </source>
</evidence>
<name>A0ABR1NUH6_DIAER</name>
<evidence type="ECO:0000256" key="7">
    <source>
        <dbReference type="SAM" id="Phobius"/>
    </source>
</evidence>
<dbReference type="InterPro" id="IPR049326">
    <property type="entry name" value="Rhodopsin_dom_fungi"/>
</dbReference>
<reference evidence="9 10" key="1">
    <citation type="submission" date="2024-02" db="EMBL/GenBank/DDBJ databases">
        <title>De novo assembly and annotation of 12 fungi associated with fruit tree decline syndrome in Ontario, Canada.</title>
        <authorList>
            <person name="Sulman M."/>
            <person name="Ellouze W."/>
            <person name="Ilyukhin E."/>
        </authorList>
    </citation>
    <scope>NUCLEOTIDE SEQUENCE [LARGE SCALE GENOMIC DNA]</scope>
    <source>
        <strain evidence="9 10">M169</strain>
    </source>
</reference>
<keyword evidence="3 7" id="KW-1133">Transmembrane helix</keyword>
<feature type="transmembrane region" description="Helical" evidence="7">
    <location>
        <begin position="45"/>
        <end position="73"/>
    </location>
</feature>
<evidence type="ECO:0000256" key="6">
    <source>
        <dbReference type="SAM" id="MobiDB-lite"/>
    </source>
</evidence>
<protein>
    <recommendedName>
        <fullName evidence="8">Rhodopsin domain-containing protein</fullName>
    </recommendedName>
</protein>
<feature type="transmembrane region" description="Helical" evidence="7">
    <location>
        <begin position="128"/>
        <end position="150"/>
    </location>
</feature>
<sequence length="354" mass="38931">MHTEVHQAKSGLIAAMTVFLVVDAVIITARVYVRTFMIRAFGWDDATLCLSFVCAIVRLLSCIMGFMSIYFGYAYDGPPKDWPNFDEVKAQKYLYANQLTLYLTSGVAKLAVALVLFRLAINKRFQVIIAASMAVVIVWTFATTLFSSWLCITNGTTSYLSSSTCTAVGLFRTISNVFIDYFYALLPIFIVKRAKMNTQMKVSVCILLGLGFFASAATIAKLVIIVRLPTADKEAQEILHYQLLIWADVELGLAIFCASAAALRPLLRRFPMIWGSAKTGSSNTPYGRTAGAGASCDPLSATEPLSANEREPSHAPSGSSGPSGIQEYELSQMDSDRSLEQQKRYKYQIQSSRG</sequence>
<evidence type="ECO:0000256" key="4">
    <source>
        <dbReference type="ARBA" id="ARBA00023136"/>
    </source>
</evidence>
<feature type="compositionally biased region" description="Low complexity" evidence="6">
    <location>
        <begin position="314"/>
        <end position="324"/>
    </location>
</feature>
<keyword evidence="10" id="KW-1185">Reference proteome</keyword>
<evidence type="ECO:0000256" key="3">
    <source>
        <dbReference type="ARBA" id="ARBA00022989"/>
    </source>
</evidence>
<organism evidence="9 10">
    <name type="scientific">Diaporthe eres</name>
    <name type="common">Phomopsis oblonga</name>
    <dbReference type="NCBI Taxonomy" id="83184"/>
    <lineage>
        <taxon>Eukaryota</taxon>
        <taxon>Fungi</taxon>
        <taxon>Dikarya</taxon>
        <taxon>Ascomycota</taxon>
        <taxon>Pezizomycotina</taxon>
        <taxon>Sordariomycetes</taxon>
        <taxon>Sordariomycetidae</taxon>
        <taxon>Diaporthales</taxon>
        <taxon>Diaporthaceae</taxon>
        <taxon>Diaporthe</taxon>
        <taxon>Diaporthe eres species complex</taxon>
    </lineage>
</organism>
<feature type="region of interest" description="Disordered" evidence="6">
    <location>
        <begin position="279"/>
        <end position="354"/>
    </location>
</feature>
<accession>A0ABR1NUH6</accession>
<feature type="transmembrane region" description="Helical" evidence="7">
    <location>
        <begin position="238"/>
        <end position="263"/>
    </location>
</feature>
<feature type="transmembrane region" description="Helical" evidence="7">
    <location>
        <begin position="170"/>
        <end position="190"/>
    </location>
</feature>
<feature type="transmembrane region" description="Helical" evidence="7">
    <location>
        <begin position="93"/>
        <end position="116"/>
    </location>
</feature>
<dbReference type="Pfam" id="PF20684">
    <property type="entry name" value="Fung_rhodopsin"/>
    <property type="match status" value="1"/>
</dbReference>